<name>A0A815W2S9_9BILA</name>
<reference evidence="1" key="1">
    <citation type="submission" date="2021-02" db="EMBL/GenBank/DDBJ databases">
        <authorList>
            <person name="Nowell W R."/>
        </authorList>
    </citation>
    <scope>NUCLEOTIDE SEQUENCE</scope>
</reference>
<accession>A0A815W2S9</accession>
<feature type="non-terminal residue" evidence="1">
    <location>
        <position position="1"/>
    </location>
</feature>
<sequence>LRKQQQLHNDLDIPLTIFMTYSPHSTPRFEQKTLISKNSSASLRLAHTTLYQPVLEHIRTLESHIQKVLSLSEQLGHIKSGIEQYF</sequence>
<evidence type="ECO:0000313" key="2">
    <source>
        <dbReference type="Proteomes" id="UP000663891"/>
    </source>
</evidence>
<evidence type="ECO:0000313" key="1">
    <source>
        <dbReference type="EMBL" id="CAF1540550.1"/>
    </source>
</evidence>
<proteinExistence type="predicted"/>
<dbReference type="Proteomes" id="UP000663891">
    <property type="component" value="Unassembled WGS sequence"/>
</dbReference>
<protein>
    <submittedName>
        <fullName evidence="1">Uncharacterized protein</fullName>
    </submittedName>
</protein>
<dbReference type="EMBL" id="CAJNON010006918">
    <property type="protein sequence ID" value="CAF1540550.1"/>
    <property type="molecule type" value="Genomic_DNA"/>
</dbReference>
<comment type="caution">
    <text evidence="1">The sequence shown here is derived from an EMBL/GenBank/DDBJ whole genome shotgun (WGS) entry which is preliminary data.</text>
</comment>
<dbReference type="AlphaFoldDB" id="A0A815W2S9"/>
<organism evidence="1 2">
    <name type="scientific">Adineta steineri</name>
    <dbReference type="NCBI Taxonomy" id="433720"/>
    <lineage>
        <taxon>Eukaryota</taxon>
        <taxon>Metazoa</taxon>
        <taxon>Spiralia</taxon>
        <taxon>Gnathifera</taxon>
        <taxon>Rotifera</taxon>
        <taxon>Eurotatoria</taxon>
        <taxon>Bdelloidea</taxon>
        <taxon>Adinetida</taxon>
        <taxon>Adinetidae</taxon>
        <taxon>Adineta</taxon>
    </lineage>
</organism>
<gene>
    <name evidence="1" type="ORF">VCS650_LOCUS44000</name>
</gene>
<dbReference type="OrthoDB" id="10373955at2759"/>